<keyword evidence="2" id="KW-1185">Reference proteome</keyword>
<evidence type="ECO:0000313" key="2">
    <source>
        <dbReference type="Proteomes" id="UP001151760"/>
    </source>
</evidence>
<name>A0ABQ5HPZ8_9ASTR</name>
<evidence type="ECO:0008006" key="3">
    <source>
        <dbReference type="Google" id="ProtNLM"/>
    </source>
</evidence>
<reference evidence="1" key="1">
    <citation type="journal article" date="2022" name="Int. J. Mol. Sci.">
        <title>Draft Genome of Tanacetum Coccineum: Genomic Comparison of Closely Related Tanacetum-Family Plants.</title>
        <authorList>
            <person name="Yamashiro T."/>
            <person name="Shiraishi A."/>
            <person name="Nakayama K."/>
            <person name="Satake H."/>
        </authorList>
    </citation>
    <scope>NUCLEOTIDE SEQUENCE</scope>
</reference>
<accession>A0ABQ5HPZ8</accession>
<dbReference type="EMBL" id="BQNB010019842">
    <property type="protein sequence ID" value="GJT89629.1"/>
    <property type="molecule type" value="Genomic_DNA"/>
</dbReference>
<sequence length="497" mass="57436">MAQPDNNNTLSSAFKTFFEREKLTGHNFNDWYRSLRIVMRVAGTYDYLFKPCPDEPPENAAENVKAAWKAEYKIHSDVACLMLGMHAMDYGVLGIFLEYGSRVTTLIAKFLILDIPIDHDSPIVVGRGFLCTIGGIINTLERLFSTFDGICHQTFRAARSDVMRNTESDSDDEEEYEIKRNNYTDVMRNTESDSDDEEEYKIKRNKFGAPIYGLKPAPYLSCNDPDERSLAIQTVTNPFQKISVWKKAVSFLGSLLVPLKQVNWKPDYKGSLQEHMIMRLDHQDPNAQDNMKPWKRMGYDGEIDDILRIRLREAGSDEEIFTSVAWIRDFNINEIIYAELCRDLGGRARSLTLLNFARRLGLYQVVELDEEVFNVYFEGAWVIARWMKRKGARTKKESQICCGQFILKIARKFKVLTEDVVRSLSALIYCRDLDMIRLRDLINSKGKLIPEDPQLGVPRVGIPRPPRASMQDLHDRMGGMEIRQDAIERMEYRQSYH</sequence>
<gene>
    <name evidence="1" type="ORF">Tco_1078474</name>
</gene>
<organism evidence="1 2">
    <name type="scientific">Tanacetum coccineum</name>
    <dbReference type="NCBI Taxonomy" id="301880"/>
    <lineage>
        <taxon>Eukaryota</taxon>
        <taxon>Viridiplantae</taxon>
        <taxon>Streptophyta</taxon>
        <taxon>Embryophyta</taxon>
        <taxon>Tracheophyta</taxon>
        <taxon>Spermatophyta</taxon>
        <taxon>Magnoliopsida</taxon>
        <taxon>eudicotyledons</taxon>
        <taxon>Gunneridae</taxon>
        <taxon>Pentapetalae</taxon>
        <taxon>asterids</taxon>
        <taxon>campanulids</taxon>
        <taxon>Asterales</taxon>
        <taxon>Asteraceae</taxon>
        <taxon>Asteroideae</taxon>
        <taxon>Anthemideae</taxon>
        <taxon>Anthemidinae</taxon>
        <taxon>Tanacetum</taxon>
    </lineage>
</organism>
<protein>
    <recommendedName>
        <fullName evidence="3">Zinc finger, CCHC-type</fullName>
    </recommendedName>
</protein>
<evidence type="ECO:0000313" key="1">
    <source>
        <dbReference type="EMBL" id="GJT89629.1"/>
    </source>
</evidence>
<proteinExistence type="predicted"/>
<comment type="caution">
    <text evidence="1">The sequence shown here is derived from an EMBL/GenBank/DDBJ whole genome shotgun (WGS) entry which is preliminary data.</text>
</comment>
<dbReference type="Proteomes" id="UP001151760">
    <property type="component" value="Unassembled WGS sequence"/>
</dbReference>
<reference evidence="1" key="2">
    <citation type="submission" date="2022-01" db="EMBL/GenBank/DDBJ databases">
        <authorList>
            <person name="Yamashiro T."/>
            <person name="Shiraishi A."/>
            <person name="Satake H."/>
            <person name="Nakayama K."/>
        </authorList>
    </citation>
    <scope>NUCLEOTIDE SEQUENCE</scope>
</reference>